<sequence length="305" mass="32261">MTNGPKTVRAGVLALSAMDHGILVGLDGSQESSTAVCWAADEARRHGVPLTLMTVVTPAVVTWPMRPLQETVAECERENAEDTLAHARALVSADSDAAGVPDIRTEVRYDTALSTLVAASRDAWMVVVGSRGRGALGRLLMGSVSTGLLHHAHCPVTVVNSRYGRLPAPASPVVVGIDGSPASEAATALAFDEAAVRGVDLVAVHAWSDIAALPYESAQWTSYEESAAEVLAERLAGWQERYPDVRVRRRLEYDAPARWLIVESQRAQLVVVGSHGRGGFAGMLLGSVSSTVAQSVDVPVTVVRP</sequence>
<dbReference type="PRINTS" id="PR01438">
    <property type="entry name" value="UNVRSLSTRESS"/>
</dbReference>
<dbReference type="Proteomes" id="UP000466514">
    <property type="component" value="Chromosome"/>
</dbReference>
<gene>
    <name evidence="3" type="ORF">MPSYJ_52970</name>
</gene>
<dbReference type="Gene3D" id="3.40.50.620">
    <property type="entry name" value="HUPs"/>
    <property type="match status" value="2"/>
</dbReference>
<comment type="similarity">
    <text evidence="1">Belongs to the universal stress protein A family.</text>
</comment>
<evidence type="ECO:0000259" key="2">
    <source>
        <dbReference type="Pfam" id="PF00582"/>
    </source>
</evidence>
<dbReference type="KEGG" id="mpsc:MPSYJ_52970"/>
<dbReference type="InterPro" id="IPR006016">
    <property type="entry name" value="UspA"/>
</dbReference>
<feature type="domain" description="UspA" evidence="2">
    <location>
        <begin position="22"/>
        <end position="159"/>
    </location>
</feature>
<evidence type="ECO:0000256" key="1">
    <source>
        <dbReference type="ARBA" id="ARBA00008791"/>
    </source>
</evidence>
<evidence type="ECO:0000313" key="4">
    <source>
        <dbReference type="Proteomes" id="UP000466514"/>
    </source>
</evidence>
<feature type="domain" description="UspA" evidence="2">
    <location>
        <begin position="172"/>
        <end position="304"/>
    </location>
</feature>
<protein>
    <submittedName>
        <fullName evidence="3">Universal stress protein</fullName>
    </submittedName>
</protein>
<organism evidence="3 4">
    <name type="scientific">Mycolicibacterium psychrotolerans</name>
    <dbReference type="NCBI Taxonomy" id="216929"/>
    <lineage>
        <taxon>Bacteria</taxon>
        <taxon>Bacillati</taxon>
        <taxon>Actinomycetota</taxon>
        <taxon>Actinomycetes</taxon>
        <taxon>Mycobacteriales</taxon>
        <taxon>Mycobacteriaceae</taxon>
        <taxon>Mycolicibacterium</taxon>
    </lineage>
</organism>
<accession>A0A7I7MI82</accession>
<dbReference type="PANTHER" id="PTHR46268">
    <property type="entry name" value="STRESS RESPONSE PROTEIN NHAX"/>
    <property type="match status" value="1"/>
</dbReference>
<reference evidence="3 4" key="1">
    <citation type="journal article" date="2019" name="Emerg. Microbes Infect.">
        <title>Comprehensive subspecies identification of 175 nontuberculous mycobacteria species based on 7547 genomic profiles.</title>
        <authorList>
            <person name="Matsumoto Y."/>
            <person name="Kinjo T."/>
            <person name="Motooka D."/>
            <person name="Nabeya D."/>
            <person name="Jung N."/>
            <person name="Uechi K."/>
            <person name="Horii T."/>
            <person name="Iida T."/>
            <person name="Fujita J."/>
            <person name="Nakamura S."/>
        </authorList>
    </citation>
    <scope>NUCLEOTIDE SEQUENCE [LARGE SCALE GENOMIC DNA]</scope>
    <source>
        <strain evidence="3 4">JCM 13323</strain>
    </source>
</reference>
<proteinExistence type="inferred from homology"/>
<dbReference type="SUPFAM" id="SSF52402">
    <property type="entry name" value="Adenine nucleotide alpha hydrolases-like"/>
    <property type="match status" value="2"/>
</dbReference>
<name>A0A7I7MI82_9MYCO</name>
<dbReference type="InterPro" id="IPR014729">
    <property type="entry name" value="Rossmann-like_a/b/a_fold"/>
</dbReference>
<dbReference type="EMBL" id="AP022574">
    <property type="protein sequence ID" value="BBX71836.1"/>
    <property type="molecule type" value="Genomic_DNA"/>
</dbReference>
<dbReference type="AlphaFoldDB" id="A0A7I7MI82"/>
<dbReference type="Pfam" id="PF00582">
    <property type="entry name" value="Usp"/>
    <property type="match status" value="2"/>
</dbReference>
<evidence type="ECO:0000313" key="3">
    <source>
        <dbReference type="EMBL" id="BBX71836.1"/>
    </source>
</evidence>
<keyword evidence="4" id="KW-1185">Reference proteome</keyword>
<dbReference type="InterPro" id="IPR006015">
    <property type="entry name" value="Universal_stress_UspA"/>
</dbReference>
<dbReference type="PANTHER" id="PTHR46268:SF6">
    <property type="entry name" value="UNIVERSAL STRESS PROTEIN UP12"/>
    <property type="match status" value="1"/>
</dbReference>
<dbReference type="CDD" id="cd23944">
    <property type="entry name" value="USP_Rv2623_repeat1"/>
    <property type="match status" value="1"/>
</dbReference>